<dbReference type="Pfam" id="PF00899">
    <property type="entry name" value="ThiF"/>
    <property type="match status" value="2"/>
</dbReference>
<dbReference type="InterPro" id="IPR000011">
    <property type="entry name" value="UBQ/SUMO-activ_enz_E1-like"/>
</dbReference>
<dbReference type="GO" id="GO:0005737">
    <property type="term" value="C:cytoplasm"/>
    <property type="evidence" value="ECO:0007669"/>
    <property type="project" value="TreeGrafter"/>
</dbReference>
<keyword evidence="6" id="KW-0067">ATP-binding</keyword>
<dbReference type="PANTHER" id="PTHR10953:SF4">
    <property type="entry name" value="UBIQUITIN-ACTIVATING ENZYME E1 C-TERMINAL DOMAIN-CONTAINING PROTEIN"/>
    <property type="match status" value="1"/>
</dbReference>
<evidence type="ECO:0000313" key="11">
    <source>
        <dbReference type="EMBL" id="OQS55725.1"/>
    </source>
</evidence>
<keyword evidence="12" id="KW-1185">Reference proteome</keyword>
<dbReference type="InterPro" id="IPR033127">
    <property type="entry name" value="UBQ-activ_enz_E1_Cys_AS"/>
</dbReference>
<evidence type="ECO:0000313" key="12">
    <source>
        <dbReference type="Proteomes" id="UP000192758"/>
    </source>
</evidence>
<dbReference type="VEuPathDB" id="MicrosporidiaDB:EHP00_447"/>
<dbReference type="GO" id="GO:0006974">
    <property type="term" value="P:DNA damage response"/>
    <property type="evidence" value="ECO:0007669"/>
    <property type="project" value="TreeGrafter"/>
</dbReference>
<dbReference type="InterPro" id="IPR045886">
    <property type="entry name" value="ThiF/MoeB/HesA"/>
</dbReference>
<dbReference type="PANTHER" id="PTHR10953">
    <property type="entry name" value="UBIQUITIN-ACTIVATING ENZYME E1"/>
    <property type="match status" value="1"/>
</dbReference>
<sequence length="813" mass="92465">MNNTNNVNNMNNMNNTKNNDNSVIDEELYSRQLYVLGHEAMKKMLNMTILIIGADGLGQEIAKNVILAGVNKVFIYDTTTVEERDLGAGFYFKTKDIGKTKAESVLDELKNINKYVKVEMTDKIDNDFLLKTNIVVSVNQTNSFNLEKNSILRKAGVKFVMANSRGFFSQLFVDYNHHLCMDKTGEALSHGMINSIIQEDTEANNQFLVHLADGSKHSMDEKDKIKLVGKYKTEFVEIEAEITSVINKQEFTIAKPLVLSAKHKEQEPSFYLKNSEIHFDFEQFKTPFEIVHNSLEECISDRNKIVKYEYTTEDDMHKMFLEDILKEDISTISFREEFKNSKNTLIAATCSVLGGFASQEIIKGATGKFVPLNQFFYHYTEGLYNKQGEKRTGENKRYEDLIKLIGAEDFKKLASSKIFLVGAGAIGCENMKNFVMTGLCKDGKLHVTDMDNIEKSNLNRQFLFKEKDVGMHKSSCACKNACSMNEDYEEERCISYTTAVKQETENVFSDTFFDKVDLVSNALDNIQARMYMDERCVSLKKPMVDAGTLGTKGHVQVVVPFQTESYGSSSDAEQDTIPLCTIRSFPNSIEHTIEWALAEFKNIFEGEDGEVSKEYTLDELVIYGLYLFNLYFNKTIAKQLSIHPPDHVTEEGLPFWLPPKKLPHPFVFDVEDQMHVDFVLTTVKILATECFEMRVTESEILSKIKNNASNTAYMKDEEMTVQIKNKVEFEKDSYHSNFIYSASNLRARNYDIKEQSKHHITGIAGKIIPAIATTTAMVSGLATLEIMKILLVKTAIKTVSWIGTPNVMQRRSH</sequence>
<evidence type="ECO:0000256" key="8">
    <source>
        <dbReference type="SAM" id="MobiDB-lite"/>
    </source>
</evidence>
<evidence type="ECO:0000256" key="3">
    <source>
        <dbReference type="ARBA" id="ARBA00022598"/>
    </source>
</evidence>
<dbReference type="InterPro" id="IPR042063">
    <property type="entry name" value="Ubi_acti_E1_SCCH"/>
</dbReference>
<proteinExistence type="inferred from homology"/>
<feature type="domain" description="Ubiquitin-activating enzyme SCCH" evidence="10">
    <location>
        <begin position="613"/>
        <end position="716"/>
    </location>
</feature>
<evidence type="ECO:0000256" key="4">
    <source>
        <dbReference type="ARBA" id="ARBA00022741"/>
    </source>
</evidence>
<dbReference type="AlphaFoldDB" id="A0A1W0E8Y9"/>
<evidence type="ECO:0000256" key="2">
    <source>
        <dbReference type="ARBA" id="ARBA00005673"/>
    </source>
</evidence>
<dbReference type="Gene3D" id="1.10.10.2660">
    <property type="entry name" value="Ubiquitin-activating enzyme E1, SCCH domain"/>
    <property type="match status" value="1"/>
</dbReference>
<keyword evidence="3" id="KW-0436">Ligase</keyword>
<dbReference type="GO" id="GO:0005634">
    <property type="term" value="C:nucleus"/>
    <property type="evidence" value="ECO:0007669"/>
    <property type="project" value="TreeGrafter"/>
</dbReference>
<comment type="pathway">
    <text evidence="1">Protein modification; protein ubiquitination.</text>
</comment>
<feature type="domain" description="THIF-type NAD/FAD binding fold" evidence="9">
    <location>
        <begin position="29"/>
        <end position="380"/>
    </location>
</feature>
<evidence type="ECO:0000256" key="6">
    <source>
        <dbReference type="ARBA" id="ARBA00022840"/>
    </source>
</evidence>
<comment type="caution">
    <text evidence="11">The sequence shown here is derived from an EMBL/GenBank/DDBJ whole genome shotgun (WGS) entry which is preliminary data.</text>
</comment>
<organism evidence="11 12">
    <name type="scientific">Ecytonucleospora hepatopenaei</name>
    <dbReference type="NCBI Taxonomy" id="646526"/>
    <lineage>
        <taxon>Eukaryota</taxon>
        <taxon>Fungi</taxon>
        <taxon>Fungi incertae sedis</taxon>
        <taxon>Microsporidia</taxon>
        <taxon>Enterocytozoonidae</taxon>
        <taxon>Ecytonucleospora</taxon>
    </lineage>
</organism>
<feature type="domain" description="THIF-type NAD/FAD binding fold" evidence="9">
    <location>
        <begin position="402"/>
        <end position="793"/>
    </location>
</feature>
<feature type="region of interest" description="Disordered" evidence="8">
    <location>
        <begin position="1"/>
        <end position="20"/>
    </location>
</feature>
<dbReference type="Pfam" id="PF10585">
    <property type="entry name" value="UBA_E1_SCCH"/>
    <property type="match status" value="1"/>
</dbReference>
<dbReference type="InterPro" id="IPR035985">
    <property type="entry name" value="Ubiquitin-activating_enz"/>
</dbReference>
<evidence type="ECO:0000259" key="10">
    <source>
        <dbReference type="Pfam" id="PF10585"/>
    </source>
</evidence>
<dbReference type="InterPro" id="IPR000594">
    <property type="entry name" value="ThiF_NAD_FAD-bd"/>
</dbReference>
<dbReference type="GO" id="GO:0004839">
    <property type="term" value="F:ubiquitin activating enzyme activity"/>
    <property type="evidence" value="ECO:0007669"/>
    <property type="project" value="TreeGrafter"/>
</dbReference>
<dbReference type="GO" id="GO:0006511">
    <property type="term" value="P:ubiquitin-dependent protein catabolic process"/>
    <property type="evidence" value="ECO:0007669"/>
    <property type="project" value="TreeGrafter"/>
</dbReference>
<gene>
    <name evidence="11" type="primary">UBA1</name>
    <name evidence="11" type="ORF">EHP00_447</name>
</gene>
<accession>A0A1W0E8Y9</accession>
<dbReference type="UniPathway" id="UPA00143"/>
<keyword evidence="4" id="KW-0547">Nucleotide-binding</keyword>
<dbReference type="Gene3D" id="3.40.50.720">
    <property type="entry name" value="NAD(P)-binding Rossmann-like Domain"/>
    <property type="match status" value="3"/>
</dbReference>
<evidence type="ECO:0000256" key="7">
    <source>
        <dbReference type="PROSITE-ProRule" id="PRU10132"/>
    </source>
</evidence>
<dbReference type="STRING" id="646526.A0A1W0E8Y9"/>
<dbReference type="EMBL" id="MNPJ01000003">
    <property type="protein sequence ID" value="OQS55725.1"/>
    <property type="molecule type" value="Genomic_DNA"/>
</dbReference>
<comment type="similarity">
    <text evidence="2">Belongs to the ubiquitin-activating E1 family.</text>
</comment>
<protein>
    <submittedName>
        <fullName evidence="11">UBA1</fullName>
    </submittedName>
</protein>
<dbReference type="PRINTS" id="PR01849">
    <property type="entry name" value="UBIQUITINACT"/>
</dbReference>
<feature type="active site" description="Glycyl thioester intermediate" evidence="7">
    <location>
        <position position="580"/>
    </location>
</feature>
<dbReference type="OrthoDB" id="10252231at2759"/>
<dbReference type="GO" id="GO:0005524">
    <property type="term" value="F:ATP binding"/>
    <property type="evidence" value="ECO:0007669"/>
    <property type="project" value="UniProtKB-KW"/>
</dbReference>
<dbReference type="InterPro" id="IPR019572">
    <property type="entry name" value="UBA_E1_SCCH"/>
</dbReference>
<evidence type="ECO:0000259" key="9">
    <source>
        <dbReference type="Pfam" id="PF00899"/>
    </source>
</evidence>
<evidence type="ECO:0000256" key="5">
    <source>
        <dbReference type="ARBA" id="ARBA00022786"/>
    </source>
</evidence>
<dbReference type="SUPFAM" id="SSF69572">
    <property type="entry name" value="Activating enzymes of the ubiquitin-like proteins"/>
    <property type="match status" value="2"/>
</dbReference>
<name>A0A1W0E8Y9_9MICR</name>
<reference evidence="11 12" key="1">
    <citation type="journal article" date="2017" name="Environ. Microbiol.">
        <title>Decay of the glycolytic pathway and adaptation to intranuclear parasitism within Enterocytozoonidae microsporidia.</title>
        <authorList>
            <person name="Wiredu Boakye D."/>
            <person name="Jaroenlak P."/>
            <person name="Prachumwat A."/>
            <person name="Williams T.A."/>
            <person name="Bateman K.S."/>
            <person name="Itsathitphaisarn O."/>
            <person name="Sritunyalucksana K."/>
            <person name="Paszkiewicz K.H."/>
            <person name="Moore K.A."/>
            <person name="Stentiford G.D."/>
            <person name="Williams B.A."/>
        </authorList>
    </citation>
    <scope>NUCLEOTIDE SEQUENCE [LARGE SCALE GENOMIC DNA]</scope>
    <source>
        <strain evidence="11 12">TH1</strain>
    </source>
</reference>
<dbReference type="PROSITE" id="PS00865">
    <property type="entry name" value="UBIQUITIN_ACTIVAT_2"/>
    <property type="match status" value="1"/>
</dbReference>
<dbReference type="Proteomes" id="UP000192758">
    <property type="component" value="Unassembled WGS sequence"/>
</dbReference>
<evidence type="ECO:0000256" key="1">
    <source>
        <dbReference type="ARBA" id="ARBA00004906"/>
    </source>
</evidence>
<keyword evidence="5" id="KW-0833">Ubl conjugation pathway</keyword>